<comment type="subcellular location">
    <subcellularLocation>
        <location evidence="1">Cell membrane</location>
        <topology evidence="1">Multi-pass membrane protein</topology>
    </subcellularLocation>
</comment>
<feature type="transmembrane region" description="Helical" evidence="6">
    <location>
        <begin position="114"/>
        <end position="132"/>
    </location>
</feature>
<proteinExistence type="predicted"/>
<dbReference type="PROSITE" id="PS50850">
    <property type="entry name" value="MFS"/>
    <property type="match status" value="1"/>
</dbReference>
<evidence type="ECO:0000256" key="5">
    <source>
        <dbReference type="ARBA" id="ARBA00023136"/>
    </source>
</evidence>
<comment type="caution">
    <text evidence="8">The sequence shown here is derived from an EMBL/GenBank/DDBJ whole genome shotgun (WGS) entry which is preliminary data.</text>
</comment>
<dbReference type="RefSeq" id="WP_219502648.1">
    <property type="nucleotide sequence ID" value="NZ_JAHXDN010000003.1"/>
</dbReference>
<feature type="transmembrane region" description="Helical" evidence="6">
    <location>
        <begin position="223"/>
        <end position="244"/>
    </location>
</feature>
<feature type="transmembrane region" description="Helical" evidence="6">
    <location>
        <begin position="50"/>
        <end position="74"/>
    </location>
</feature>
<reference evidence="8" key="1">
    <citation type="submission" date="2021-07" db="EMBL/GenBank/DDBJ databases">
        <title>Roseobacter insulae sp. nov., isolated from a tidal flat.</title>
        <authorList>
            <person name="Park S."/>
            <person name="Yoon J.-H."/>
        </authorList>
    </citation>
    <scope>NUCLEOTIDE SEQUENCE</scope>
    <source>
        <strain evidence="8">YSTF-M11</strain>
    </source>
</reference>
<dbReference type="GO" id="GO:0022857">
    <property type="term" value="F:transmembrane transporter activity"/>
    <property type="evidence" value="ECO:0007669"/>
    <property type="project" value="InterPro"/>
</dbReference>
<feature type="domain" description="Major facilitator superfamily (MFS) profile" evidence="7">
    <location>
        <begin position="15"/>
        <end position="390"/>
    </location>
</feature>
<dbReference type="PANTHER" id="PTHR43124">
    <property type="entry name" value="PURINE EFFLUX PUMP PBUE"/>
    <property type="match status" value="1"/>
</dbReference>
<evidence type="ECO:0000256" key="6">
    <source>
        <dbReference type="SAM" id="Phobius"/>
    </source>
</evidence>
<sequence length="392" mass="41283">MQKTPDKIEKTPWGLVLALWGAGLGAAAQYGKFSAIFDQLPQVYPQAGAALGFVVSVVGLLGIFFGVAAGLIVARVRYRRALLWALWIGAAISAFQAFLPPLSWMLASRALEGLSHLAVVVAAPTLIAQICAPRDRGVALTLWGTFFGVAFTVLAWAGLPLVAWLGIPALLAAHALYLVIFAIYLGRRLQALEIDPVVPPFSMRQLLRDHLTIYRSPSISAPAFGWLFYTFCFVSILTVLPPFIAEPSRAFVMGAMPLTSIAVSMILGVALLRVMTAVSVIVLGFVGSALTMVWLWVAPGDPVACLVLAGAMGLVQGASFAAVPQLNRTPDTQAQANGALAQMGNVGNTLGTPVMAVTATALGYGGLPVLAGCAFVLGACVHLVLARQRRHA</sequence>
<keyword evidence="5 6" id="KW-0472">Membrane</keyword>
<accession>A0A9X1FVW0</accession>
<keyword evidence="9" id="KW-1185">Reference proteome</keyword>
<evidence type="ECO:0000256" key="2">
    <source>
        <dbReference type="ARBA" id="ARBA00022475"/>
    </source>
</evidence>
<feature type="transmembrane region" description="Helical" evidence="6">
    <location>
        <begin position="81"/>
        <end position="102"/>
    </location>
</feature>
<feature type="transmembrane region" description="Helical" evidence="6">
    <location>
        <begin position="361"/>
        <end position="385"/>
    </location>
</feature>
<evidence type="ECO:0000259" key="7">
    <source>
        <dbReference type="PROSITE" id="PS50850"/>
    </source>
</evidence>
<gene>
    <name evidence="8" type="ORF">KX928_12305</name>
</gene>
<feature type="transmembrane region" description="Helical" evidence="6">
    <location>
        <begin position="12"/>
        <end position="30"/>
    </location>
</feature>
<evidence type="ECO:0000256" key="1">
    <source>
        <dbReference type="ARBA" id="ARBA00004651"/>
    </source>
</evidence>
<protein>
    <submittedName>
        <fullName evidence="8">MFS transporter</fullName>
    </submittedName>
</protein>
<dbReference type="PANTHER" id="PTHR43124:SF3">
    <property type="entry name" value="CHLORAMPHENICOL EFFLUX PUMP RV0191"/>
    <property type="match status" value="1"/>
</dbReference>
<dbReference type="InterPro" id="IPR011701">
    <property type="entry name" value="MFS"/>
</dbReference>
<dbReference type="GO" id="GO:0005886">
    <property type="term" value="C:plasma membrane"/>
    <property type="evidence" value="ECO:0007669"/>
    <property type="project" value="UniProtKB-SubCell"/>
</dbReference>
<feature type="transmembrane region" description="Helical" evidence="6">
    <location>
        <begin position="250"/>
        <end position="271"/>
    </location>
</feature>
<name>A0A9X1FVW0_9RHOB</name>
<dbReference type="InterPro" id="IPR020846">
    <property type="entry name" value="MFS_dom"/>
</dbReference>
<feature type="transmembrane region" description="Helical" evidence="6">
    <location>
        <begin position="165"/>
        <end position="185"/>
    </location>
</feature>
<keyword evidence="2" id="KW-1003">Cell membrane</keyword>
<evidence type="ECO:0000256" key="3">
    <source>
        <dbReference type="ARBA" id="ARBA00022692"/>
    </source>
</evidence>
<dbReference type="CDD" id="cd06174">
    <property type="entry name" value="MFS"/>
    <property type="match status" value="1"/>
</dbReference>
<keyword evidence="3 6" id="KW-0812">Transmembrane</keyword>
<dbReference type="EMBL" id="JAHXDN010000003">
    <property type="protein sequence ID" value="MBW4708566.1"/>
    <property type="molecule type" value="Genomic_DNA"/>
</dbReference>
<dbReference type="InterPro" id="IPR050189">
    <property type="entry name" value="MFS_Efflux_Transporters"/>
</dbReference>
<evidence type="ECO:0000256" key="4">
    <source>
        <dbReference type="ARBA" id="ARBA00022989"/>
    </source>
</evidence>
<evidence type="ECO:0000313" key="8">
    <source>
        <dbReference type="EMBL" id="MBW4708566.1"/>
    </source>
</evidence>
<dbReference type="Proteomes" id="UP001138661">
    <property type="component" value="Unassembled WGS sequence"/>
</dbReference>
<feature type="transmembrane region" description="Helical" evidence="6">
    <location>
        <begin position="139"/>
        <end position="159"/>
    </location>
</feature>
<keyword evidence="4 6" id="KW-1133">Transmembrane helix</keyword>
<dbReference type="AlphaFoldDB" id="A0A9X1FVW0"/>
<dbReference type="Pfam" id="PF07690">
    <property type="entry name" value="MFS_1"/>
    <property type="match status" value="1"/>
</dbReference>
<evidence type="ECO:0000313" key="9">
    <source>
        <dbReference type="Proteomes" id="UP001138661"/>
    </source>
</evidence>
<organism evidence="8 9">
    <name type="scientific">Roseobacter insulae</name>
    <dbReference type="NCBI Taxonomy" id="2859783"/>
    <lineage>
        <taxon>Bacteria</taxon>
        <taxon>Pseudomonadati</taxon>
        <taxon>Pseudomonadota</taxon>
        <taxon>Alphaproteobacteria</taxon>
        <taxon>Rhodobacterales</taxon>
        <taxon>Roseobacteraceae</taxon>
        <taxon>Roseobacter</taxon>
    </lineage>
</organism>
<feature type="transmembrane region" description="Helical" evidence="6">
    <location>
        <begin position="278"/>
        <end position="297"/>
    </location>
</feature>